<evidence type="ECO:0000313" key="2">
    <source>
        <dbReference type="EMBL" id="KAB8198215.1"/>
    </source>
</evidence>
<protein>
    <submittedName>
        <fullName evidence="2">HlyD family efflux transporter periplasmic adaptor subunit</fullName>
    </submittedName>
</protein>
<dbReference type="Gene3D" id="2.40.30.170">
    <property type="match status" value="1"/>
</dbReference>
<name>A0A508B362_9GAMM</name>
<organism evidence="2 3">
    <name type="scientific">Marilutibacter maris</name>
    <dbReference type="NCBI Taxonomy" id="1605891"/>
    <lineage>
        <taxon>Bacteria</taxon>
        <taxon>Pseudomonadati</taxon>
        <taxon>Pseudomonadota</taxon>
        <taxon>Gammaproteobacteria</taxon>
        <taxon>Lysobacterales</taxon>
        <taxon>Lysobacteraceae</taxon>
        <taxon>Marilutibacter</taxon>
    </lineage>
</organism>
<dbReference type="PANTHER" id="PTHR30386">
    <property type="entry name" value="MEMBRANE FUSION SUBUNIT OF EMRAB-TOLC MULTIDRUG EFFLUX PUMP"/>
    <property type="match status" value="1"/>
</dbReference>
<feature type="domain" description="AprE-like beta-barrel" evidence="1">
    <location>
        <begin position="301"/>
        <end position="393"/>
    </location>
</feature>
<dbReference type="PRINTS" id="PR01490">
    <property type="entry name" value="RTXTOXIND"/>
</dbReference>
<comment type="caution">
    <text evidence="2">The sequence shown here is derived from an EMBL/GenBank/DDBJ whole genome shotgun (WGS) entry which is preliminary data.</text>
</comment>
<evidence type="ECO:0000259" key="1">
    <source>
        <dbReference type="Pfam" id="PF26002"/>
    </source>
</evidence>
<dbReference type="PANTHER" id="PTHR30386:SF28">
    <property type="entry name" value="EXPORTED PROTEIN"/>
    <property type="match status" value="1"/>
</dbReference>
<dbReference type="AlphaFoldDB" id="A0A508B362"/>
<evidence type="ECO:0000313" key="3">
    <source>
        <dbReference type="Proteomes" id="UP000320431"/>
    </source>
</evidence>
<sequence length="418" mass="45264">MTSDLFREEVLSAKRRGWLGAISLAQPIGIWLLTALAVIATTTVILFFVLATHARRSHVVGRLVPVQGMATVLAPATGVVTRMEVPEGGRVEAGQTLAVVAVPRATVAGGDTLAALGARLERRAEGLQATREAQQQKFDAQSAGLSSQLATARRELAQVEAGISTRREQIRIARETLDRLRELEDERYVSLLQIKQQESAALAQVGEMQALQRQATTTTRLIAQLEQAIGELPGQRRTNEAGFVRDIALLEQEQVEILARGELAITAPVAGIVATPQFKPGQAVQAGQALMSVLPGDGVLEAELLVPSRAIGFVEPGDTVLLRYQAYPYQKFGHHSGRVERISRSTVDAGVQPGTDVASQPLYRVSVALERQTVIAYGKPEPLKPGMLLDADVLGERRTLIEWVLEPIYSIQGTVFDR</sequence>
<dbReference type="Pfam" id="PF26002">
    <property type="entry name" value="Beta-barrel_AprE"/>
    <property type="match status" value="1"/>
</dbReference>
<dbReference type="EMBL" id="VICD02000039">
    <property type="protein sequence ID" value="KAB8198215.1"/>
    <property type="molecule type" value="Genomic_DNA"/>
</dbReference>
<proteinExistence type="predicted"/>
<dbReference type="InterPro" id="IPR058982">
    <property type="entry name" value="Beta-barrel_AprE"/>
</dbReference>
<reference evidence="2 3" key="1">
    <citation type="submission" date="2019-10" db="EMBL/GenBank/DDBJ databases">
        <title>Lysobacter alkalisoli sp. nov., isolated from saline-alkaline soil.</title>
        <authorList>
            <person name="Sun J.-Q."/>
        </authorList>
    </citation>
    <scope>NUCLEOTIDE SEQUENCE [LARGE SCALE GENOMIC DNA]</scope>
    <source>
        <strain evidence="2 3">KCTC 42381</strain>
    </source>
</reference>
<accession>A0A508B362</accession>
<dbReference type="Proteomes" id="UP000320431">
    <property type="component" value="Unassembled WGS sequence"/>
</dbReference>
<dbReference type="InterPro" id="IPR050739">
    <property type="entry name" value="MFP"/>
</dbReference>
<dbReference type="RefSeq" id="WP_141481199.1">
    <property type="nucleotide sequence ID" value="NZ_VICD02000039.1"/>
</dbReference>
<gene>
    <name evidence="2" type="ORF">FKV24_003170</name>
</gene>
<dbReference type="Gene3D" id="2.40.50.100">
    <property type="match status" value="1"/>
</dbReference>